<protein>
    <recommendedName>
        <fullName evidence="3">Type II secretion system protein GspE N-terminal domain-containing protein</fullName>
    </recommendedName>
</protein>
<dbReference type="AlphaFoldDB" id="M5DMP0"/>
<evidence type="ECO:0000313" key="2">
    <source>
        <dbReference type="Proteomes" id="UP000011866"/>
    </source>
</evidence>
<proteinExistence type="predicted"/>
<dbReference type="PATRIC" id="fig|1298593.3.peg.150"/>
<dbReference type="Proteomes" id="UP000011866">
    <property type="component" value="Chromosome"/>
</dbReference>
<dbReference type="KEGG" id="tol:TOL_0153"/>
<dbReference type="SUPFAM" id="SSF160246">
    <property type="entry name" value="EspE N-terminal domain-like"/>
    <property type="match status" value="1"/>
</dbReference>
<gene>
    <name evidence="1" type="ORF">TOL_0153</name>
</gene>
<name>M5DMP0_9GAMM</name>
<keyword evidence="2" id="KW-1185">Reference proteome</keyword>
<organism evidence="1 2">
    <name type="scientific">Thalassolituus oleivorans MIL-1</name>
    <dbReference type="NCBI Taxonomy" id="1298593"/>
    <lineage>
        <taxon>Bacteria</taxon>
        <taxon>Pseudomonadati</taxon>
        <taxon>Pseudomonadota</taxon>
        <taxon>Gammaproteobacteria</taxon>
        <taxon>Oceanospirillales</taxon>
        <taxon>Oceanospirillaceae</taxon>
        <taxon>Thalassolituus</taxon>
    </lineage>
</organism>
<dbReference type="EMBL" id="HF680312">
    <property type="protein sequence ID" value="CCU70601.1"/>
    <property type="molecule type" value="Genomic_DNA"/>
</dbReference>
<accession>M5DMP0</accession>
<dbReference type="GeneID" id="79175166"/>
<dbReference type="HOGENOM" id="CLU_1625394_0_0_6"/>
<evidence type="ECO:0008006" key="3">
    <source>
        <dbReference type="Google" id="ProtNLM"/>
    </source>
</evidence>
<dbReference type="RefSeq" id="WP_015485346.1">
    <property type="nucleotide sequence ID" value="NC_020888.1"/>
</dbReference>
<sequence>MPSKSLPVLPHSLGQLLLNRGLITANELDTALRLQQEKNCQLGQALIAIRAIDNKTLKRALKRQQWLRPCAACFAFMAPISSTFAADPDHSPEVDNWYSSIAEQQHYPTYINDVYMPESTLERAIWTAWEVYKGEPERGEIRYGLSRNEEVHNSYSLQLNVYF</sequence>
<dbReference type="InterPro" id="IPR037257">
    <property type="entry name" value="T2SS_E_N_sf"/>
</dbReference>
<evidence type="ECO:0000313" key="1">
    <source>
        <dbReference type="EMBL" id="CCU70601.1"/>
    </source>
</evidence>
<reference evidence="1 2" key="1">
    <citation type="journal article" date="2013" name="Genome Announc.">
        <title>Genome Sequence of Thalassolituus oleivorans MIL-1 (DSM 14913T).</title>
        <authorList>
            <person name="Golyshin P.N."/>
            <person name="Werner J."/>
            <person name="Chernikova T.N."/>
            <person name="Tran H."/>
            <person name="Ferrer M."/>
            <person name="Yakimov M.M."/>
            <person name="Teeling H."/>
            <person name="Golyshina O.V."/>
        </authorList>
    </citation>
    <scope>NUCLEOTIDE SEQUENCE [LARGE SCALE GENOMIC DNA]</scope>
    <source>
        <strain evidence="1 2">MIL-1</strain>
    </source>
</reference>